<proteinExistence type="predicted"/>
<dbReference type="EMBL" id="CABFNS010000862">
    <property type="protein sequence ID" value="VUC33346.1"/>
    <property type="molecule type" value="Genomic_DNA"/>
</dbReference>
<feature type="compositionally biased region" description="Gly residues" evidence="1">
    <location>
        <begin position="738"/>
        <end position="755"/>
    </location>
</feature>
<feature type="compositionally biased region" description="Polar residues" evidence="1">
    <location>
        <begin position="35"/>
        <end position="48"/>
    </location>
</feature>
<name>A0ABY6UPR9_BIOOC</name>
<feature type="compositionally biased region" description="Basic and acidic residues" evidence="1">
    <location>
        <begin position="149"/>
        <end position="159"/>
    </location>
</feature>
<feature type="compositionally biased region" description="Low complexity" evidence="1">
    <location>
        <begin position="706"/>
        <end position="717"/>
    </location>
</feature>
<feature type="compositionally biased region" description="Basic and acidic residues" evidence="1">
    <location>
        <begin position="596"/>
        <end position="609"/>
    </location>
</feature>
<feature type="compositionally biased region" description="Pro residues" evidence="1">
    <location>
        <begin position="688"/>
        <end position="705"/>
    </location>
</feature>
<feature type="region of interest" description="Disordered" evidence="1">
    <location>
        <begin position="23"/>
        <end position="56"/>
    </location>
</feature>
<feature type="compositionally biased region" description="Basic and acidic residues" evidence="1">
    <location>
        <begin position="292"/>
        <end position="322"/>
    </location>
</feature>
<evidence type="ECO:0000256" key="1">
    <source>
        <dbReference type="SAM" id="MobiDB-lite"/>
    </source>
</evidence>
<evidence type="ECO:0000313" key="3">
    <source>
        <dbReference type="Proteomes" id="UP000766486"/>
    </source>
</evidence>
<dbReference type="InterPro" id="IPR046784">
    <property type="entry name" value="Eap1"/>
</dbReference>
<evidence type="ECO:0000313" key="2">
    <source>
        <dbReference type="EMBL" id="VUC33346.1"/>
    </source>
</evidence>
<dbReference type="Proteomes" id="UP000766486">
    <property type="component" value="Unassembled WGS sequence"/>
</dbReference>
<accession>A0ABY6UPR9</accession>
<feature type="compositionally biased region" description="Polar residues" evidence="1">
    <location>
        <begin position="379"/>
        <end position="389"/>
    </location>
</feature>
<organism evidence="2 3">
    <name type="scientific">Bionectria ochroleuca</name>
    <name type="common">Gliocladium roseum</name>
    <dbReference type="NCBI Taxonomy" id="29856"/>
    <lineage>
        <taxon>Eukaryota</taxon>
        <taxon>Fungi</taxon>
        <taxon>Dikarya</taxon>
        <taxon>Ascomycota</taxon>
        <taxon>Pezizomycotina</taxon>
        <taxon>Sordariomycetes</taxon>
        <taxon>Hypocreomycetidae</taxon>
        <taxon>Hypocreales</taxon>
        <taxon>Bionectriaceae</taxon>
        <taxon>Clonostachys</taxon>
    </lineage>
</organism>
<feature type="compositionally biased region" description="Gly residues" evidence="1">
    <location>
        <begin position="767"/>
        <end position="778"/>
    </location>
</feature>
<feature type="compositionally biased region" description="Low complexity" evidence="1">
    <location>
        <begin position="725"/>
        <end position="737"/>
    </location>
</feature>
<reference evidence="2 3" key="1">
    <citation type="submission" date="2019-06" db="EMBL/GenBank/DDBJ databases">
        <authorList>
            <person name="Broberg M."/>
        </authorList>
    </citation>
    <scope>NUCLEOTIDE SEQUENCE [LARGE SCALE GENOMIC DNA]</scope>
</reference>
<feature type="compositionally biased region" description="Pro residues" evidence="1">
    <location>
        <begin position="421"/>
        <end position="432"/>
    </location>
</feature>
<comment type="caution">
    <text evidence="2">The sequence shown here is derived from an EMBL/GenBank/DDBJ whole genome shotgun (WGS) entry which is preliminary data.</text>
</comment>
<feature type="region of interest" description="Disordered" evidence="1">
    <location>
        <begin position="374"/>
        <end position="451"/>
    </location>
</feature>
<feature type="compositionally biased region" description="Basic and acidic residues" evidence="1">
    <location>
        <begin position="129"/>
        <end position="141"/>
    </location>
</feature>
<feature type="compositionally biased region" description="Pro residues" evidence="1">
    <location>
        <begin position="631"/>
        <end position="645"/>
    </location>
</feature>
<feature type="compositionally biased region" description="Basic and acidic residues" evidence="1">
    <location>
        <begin position="227"/>
        <end position="281"/>
    </location>
</feature>
<protein>
    <submittedName>
        <fullName evidence="2">Uncharacterized protein</fullName>
    </submittedName>
</protein>
<feature type="compositionally biased region" description="Basic and acidic residues" evidence="1">
    <location>
        <begin position="206"/>
        <end position="217"/>
    </location>
</feature>
<feature type="region of interest" description="Disordered" evidence="1">
    <location>
        <begin position="471"/>
        <end position="778"/>
    </location>
</feature>
<gene>
    <name evidence="2" type="ORF">CLO192961_LOCUS346731</name>
</gene>
<feature type="region of interest" description="Disordered" evidence="1">
    <location>
        <begin position="109"/>
        <end position="322"/>
    </location>
</feature>
<sequence>MALRYTTEDLLCLRDSPLCVKPENLPPTDEWMGQSPEQPARHQQQNPRGQVGAFDKFRNNVENPLHDQTNRRPAIDRHISRNSATSTLPDQVPFSDWMKQADIYQPADPEDIVFGPPRMAFASSGRTTKATDGDKLKDGDAQGRFGFRSRNEGEGDRLSAHRATNPLRRRGDGTDQDSDGWTPVKPRKSFGAENAERFQGRMGGNFRDEKAQAKDLSSRTARPFDTFSRERSMKEENGQPRATTDKNGTEAWHKSKNSEGRLPEKRERIDRAKNWRERDQESEMQDPGNARNADRRWGGDRRVEREPEWLDEPADLKGEARTQQDFQKWMEDMKKTKTGQPPYNESSAIHHEHSFEEPPASAPIITEQGPDKFFMAFGSKNSTEVSSPGDQPEVAASRPKPAGKSSRFTSFFQSHEVKTEPPTPMAAPPPPMGLNMFQQPQPSALGPLTPAAPQDEEKQAFQQLLAKLQKHSMSATPPGPSPFMVPGQPNPAMEAAKKAQMPASPFEALLGGAGRPPPQQPHEIHAPRPQPQTARPEQLLQDLVGHHQRVSSRGSGRPDEGAARNNSNTEFLMNLMRAGSGSTESQLHKQPPPPKGGEREVDFGRDGRGLPRQVRPPPPPGFPLEEGEYMPNPPTILQRPPPPPGLDQMPPNWMGGGGVQLPPLQPPQQQQQRGPMLPPPGLAGGPGRNPPMPPMFPPNFPPGGMPMPEGMGNMPPRNMGPPPLGFFGQMPPGFMPHGMGGFDGPPGPQSPGGYGPQAPFENRGMPAPGGRGNNYGRG</sequence>
<dbReference type="Pfam" id="PF20566">
    <property type="entry name" value="Eap1"/>
    <property type="match status" value="1"/>
</dbReference>
<keyword evidence="3" id="KW-1185">Reference proteome</keyword>